<reference evidence="5 6" key="1">
    <citation type="submission" date="2017-08" db="EMBL/GenBank/DDBJ databases">
        <title>Infants hospitalized years apart are colonized by the same room-sourced microbial strains.</title>
        <authorList>
            <person name="Brooks B."/>
            <person name="Olm M.R."/>
            <person name="Firek B.A."/>
            <person name="Baker R."/>
            <person name="Thomas B.C."/>
            <person name="Morowitz M.J."/>
            <person name="Banfield J.F."/>
        </authorList>
    </citation>
    <scope>NUCLEOTIDE SEQUENCE [LARGE SCALE GENOMIC DNA]</scope>
    <source>
        <strain evidence="5">S2_003_000_R2_14</strain>
    </source>
</reference>
<evidence type="ECO:0000313" key="5">
    <source>
        <dbReference type="EMBL" id="PZR13314.1"/>
    </source>
</evidence>
<dbReference type="PROSITE" id="PS51779">
    <property type="entry name" value="POTRA"/>
    <property type="match status" value="1"/>
</dbReference>
<evidence type="ECO:0000313" key="6">
    <source>
        <dbReference type="Proteomes" id="UP000249061"/>
    </source>
</evidence>
<dbReference type="Proteomes" id="UP000249061">
    <property type="component" value="Unassembled WGS sequence"/>
</dbReference>
<dbReference type="Pfam" id="PF07244">
    <property type="entry name" value="POTRA"/>
    <property type="match status" value="1"/>
</dbReference>
<evidence type="ECO:0000256" key="1">
    <source>
        <dbReference type="ARBA" id="ARBA00004370"/>
    </source>
</evidence>
<evidence type="ECO:0000256" key="3">
    <source>
        <dbReference type="SAM" id="SignalP"/>
    </source>
</evidence>
<feature type="domain" description="POTRA" evidence="4">
    <location>
        <begin position="27"/>
        <end position="118"/>
    </location>
</feature>
<dbReference type="InterPro" id="IPR010827">
    <property type="entry name" value="BamA/TamA_POTRA"/>
</dbReference>
<dbReference type="InterPro" id="IPR000184">
    <property type="entry name" value="Bac_surfAg_D15"/>
</dbReference>
<dbReference type="InterPro" id="IPR034746">
    <property type="entry name" value="POTRA"/>
</dbReference>
<protein>
    <submittedName>
        <fullName evidence="5">Polymerase</fullName>
    </submittedName>
</protein>
<keyword evidence="3" id="KW-0732">Signal</keyword>
<comment type="caution">
    <text evidence="5">The sequence shown here is derived from an EMBL/GenBank/DDBJ whole genome shotgun (WGS) entry which is preliminary data.</text>
</comment>
<organism evidence="5 6">
    <name type="scientific">Archangium gephyra</name>
    <dbReference type="NCBI Taxonomy" id="48"/>
    <lineage>
        <taxon>Bacteria</taxon>
        <taxon>Pseudomonadati</taxon>
        <taxon>Myxococcota</taxon>
        <taxon>Myxococcia</taxon>
        <taxon>Myxococcales</taxon>
        <taxon>Cystobacterineae</taxon>
        <taxon>Archangiaceae</taxon>
        <taxon>Archangium</taxon>
    </lineage>
</organism>
<evidence type="ECO:0000259" key="4">
    <source>
        <dbReference type="PROSITE" id="PS51779"/>
    </source>
</evidence>
<evidence type="ECO:0000256" key="2">
    <source>
        <dbReference type="ARBA" id="ARBA00023136"/>
    </source>
</evidence>
<dbReference type="GO" id="GO:0019867">
    <property type="term" value="C:outer membrane"/>
    <property type="evidence" value="ECO:0007669"/>
    <property type="project" value="InterPro"/>
</dbReference>
<accession>A0A2W5VBK4</accession>
<dbReference type="Gene3D" id="3.10.20.310">
    <property type="entry name" value="membrane protein fhac"/>
    <property type="match status" value="2"/>
</dbReference>
<feature type="signal peptide" evidence="3">
    <location>
        <begin position="1"/>
        <end position="20"/>
    </location>
</feature>
<keyword evidence="2" id="KW-0472">Membrane</keyword>
<dbReference type="AlphaFoldDB" id="A0A2W5VBK4"/>
<proteinExistence type="predicted"/>
<gene>
    <name evidence="5" type="ORF">DI536_13595</name>
</gene>
<feature type="chain" id="PRO_5016093017" evidence="3">
    <location>
        <begin position="21"/>
        <end position="729"/>
    </location>
</feature>
<dbReference type="Gene3D" id="2.40.160.50">
    <property type="entry name" value="membrane protein fhac: a member of the omp85/tpsb transporter family"/>
    <property type="match status" value="1"/>
</dbReference>
<comment type="subcellular location">
    <subcellularLocation>
        <location evidence="1">Membrane</location>
    </subcellularLocation>
</comment>
<dbReference type="Pfam" id="PF01103">
    <property type="entry name" value="Omp85"/>
    <property type="match status" value="1"/>
</dbReference>
<name>A0A2W5VBK4_9BACT</name>
<sequence length="729" mass="80279">MSRPLALLILTLVCAGCVTAPPTPDARKVDDFEIEGTKELSESDVKSKIVTTESPWLSYIAPWMSSPQWFDPLAWQADLRRIQRYYEANGYYQARVLEDEITEVGKDKVKLLVKLREGEPARVDTLTILGLEALPEDMQEEVTRRLPLERGDIFLEDSWARAKQLLGVRLREFGFAEVLVAGEALVDAENARVDLKLTIETGPRYKIGKTFVATDPGAQVPAKLIADTASPELVPGDWFSESALNRAQSRVFQMGVFAGVKVNRGLPDRANQTVPIVIDTREAAFKSIRLGVGLGGDLIRQEAHLIGEFTNRNLGFSSLFNKEQILDRLTLKAKLGIAFVPNVIDVARSLPTAKWGPIWSLNVEYEVPRIFQIRTLSLQTNVEILRLLDNAFDYDALEPKFGFVWRPTTDVTIFPSINANIFLLRTEFSLLETGNVDALGCPVQPNLCVVGFLDLMAEWDRRDNRNEAREGFYAAMNISGGVAQTQRVSPFIRITPEVRGYLSFGIEKRVTLAGRIKAGSIFAPDNDTPIVMRYFSGGSGMRGFQQRRLSPLRAVPTTQLIEDPTCAGQFGCRLIPNPDPSVGAARGKTLPVGGSGLLEASVELRWAVTEDWVLALFNDWGAVSVDTLFAPGQDLLATLYTAVGFGVRYRTPLGPIRVDLAFRIPVVGGPQVVDPGNTTAFQSQPGCFFGAGSGQLYWDSMTYAPTPTPMQAGMPDNLCSAHLSIGEAF</sequence>
<dbReference type="EMBL" id="QFQP01000010">
    <property type="protein sequence ID" value="PZR13314.1"/>
    <property type="molecule type" value="Genomic_DNA"/>
</dbReference>